<proteinExistence type="predicted"/>
<reference evidence="1 2" key="2">
    <citation type="submission" date="2019-04" db="EMBL/GenBank/DDBJ databases">
        <title>The genome sequence of big-headed turtle.</title>
        <authorList>
            <person name="Gong S."/>
        </authorList>
    </citation>
    <scope>NUCLEOTIDE SEQUENCE [LARGE SCALE GENOMIC DNA]</scope>
    <source>
        <strain evidence="1">DO16091913</strain>
        <tissue evidence="1">Muscle</tissue>
    </source>
</reference>
<evidence type="ECO:0000313" key="2">
    <source>
        <dbReference type="Proteomes" id="UP000297703"/>
    </source>
</evidence>
<sequence>MEKREAANYNLQCGEELGHEKQSLFAPSVAEETSSRAENGDAGCFCRAVCMRCQVSLKESEVHELFPKCLTGSGRDVDGYCISHKGRNMLWGVPVHGRDK</sequence>
<comment type="caution">
    <text evidence="1">The sequence shown here is derived from an EMBL/GenBank/DDBJ whole genome shotgun (WGS) entry which is preliminary data.</text>
</comment>
<protein>
    <submittedName>
        <fullName evidence="1">Low molecular weight phosphotyrosine protein phosphatase</fullName>
    </submittedName>
</protein>
<dbReference type="Proteomes" id="UP000297703">
    <property type="component" value="Unassembled WGS sequence"/>
</dbReference>
<dbReference type="AlphaFoldDB" id="A0A4D9E1S6"/>
<organism evidence="1 2">
    <name type="scientific">Platysternon megacephalum</name>
    <name type="common">big-headed turtle</name>
    <dbReference type="NCBI Taxonomy" id="55544"/>
    <lineage>
        <taxon>Eukaryota</taxon>
        <taxon>Metazoa</taxon>
        <taxon>Chordata</taxon>
        <taxon>Craniata</taxon>
        <taxon>Vertebrata</taxon>
        <taxon>Euteleostomi</taxon>
        <taxon>Archelosauria</taxon>
        <taxon>Testudinata</taxon>
        <taxon>Testudines</taxon>
        <taxon>Cryptodira</taxon>
        <taxon>Durocryptodira</taxon>
        <taxon>Testudinoidea</taxon>
        <taxon>Platysternidae</taxon>
        <taxon>Platysternon</taxon>
    </lineage>
</organism>
<accession>A0A4D9E1S6</accession>
<keyword evidence="2" id="KW-1185">Reference proteome</keyword>
<reference evidence="1 2" key="1">
    <citation type="submission" date="2019-04" db="EMBL/GenBank/DDBJ databases">
        <title>Draft genome of the big-headed turtle Platysternon megacephalum.</title>
        <authorList>
            <person name="Gong S."/>
        </authorList>
    </citation>
    <scope>NUCLEOTIDE SEQUENCE [LARGE SCALE GENOMIC DNA]</scope>
    <source>
        <strain evidence="1">DO16091913</strain>
        <tissue evidence="1">Muscle</tissue>
    </source>
</reference>
<gene>
    <name evidence="1" type="ORF">DR999_PMT12718</name>
</gene>
<evidence type="ECO:0000313" key="1">
    <source>
        <dbReference type="EMBL" id="TFK04761.1"/>
    </source>
</evidence>
<name>A0A4D9E1S6_9SAUR</name>
<dbReference type="EMBL" id="QXTE01000129">
    <property type="protein sequence ID" value="TFK04761.1"/>
    <property type="molecule type" value="Genomic_DNA"/>
</dbReference>